<sequence>MSDLAEIKIKKLIDECDKHQYRINSAYSKIAYKLPLTEQVYKQLTDEDIEHIDQFIFRFSKLQDAIGQRLFKAMLTFLEEDVETLPFIDVLNKLEKLRLIESTEQWKQLREIRNAIAHEYDDSPELMSQVLNTVFDARIDLFAIYENLKNTYQDRQSE</sequence>
<dbReference type="Gene3D" id="1.20.120.330">
    <property type="entry name" value="Nucleotidyltransferases domain 2"/>
    <property type="match status" value="1"/>
</dbReference>
<dbReference type="SUPFAM" id="SSF81593">
    <property type="entry name" value="Nucleotidyltransferase substrate binding subunit/domain"/>
    <property type="match status" value="1"/>
</dbReference>
<keyword evidence="2" id="KW-1185">Reference proteome</keyword>
<accession>A0ABM7MBI9</accession>
<dbReference type="RefSeq" id="WP_237262921.1">
    <property type="nucleotide sequence ID" value="NZ_AP024202.1"/>
</dbReference>
<dbReference type="EMBL" id="AP024202">
    <property type="protein sequence ID" value="BCN92745.1"/>
    <property type="molecule type" value="Genomic_DNA"/>
</dbReference>
<protein>
    <recommendedName>
        <fullName evidence="3">Toxin-antitoxin system antitoxin subunit</fullName>
    </recommendedName>
</protein>
<reference evidence="1" key="1">
    <citation type="journal article" date="2022" name="Arch. Microbiol.">
        <title>Thiomicrorhabdus immobilis sp. nov., a mesophilic sulfur-oxidizing bacterium isolated from sediment of a brackish lake in northern Japan.</title>
        <authorList>
            <person name="Kojima H."/>
            <person name="Mochizuki J."/>
            <person name="Kanda M."/>
            <person name="Watanabe T."/>
            <person name="Fukui M."/>
        </authorList>
    </citation>
    <scope>NUCLEOTIDE SEQUENCE</scope>
    <source>
        <strain evidence="1">Am19</strain>
    </source>
</reference>
<evidence type="ECO:0000313" key="1">
    <source>
        <dbReference type="EMBL" id="BCN92745.1"/>
    </source>
</evidence>
<evidence type="ECO:0000313" key="2">
    <source>
        <dbReference type="Proteomes" id="UP001054820"/>
    </source>
</evidence>
<evidence type="ECO:0008006" key="3">
    <source>
        <dbReference type="Google" id="ProtNLM"/>
    </source>
</evidence>
<proteinExistence type="predicted"/>
<dbReference type="Proteomes" id="UP001054820">
    <property type="component" value="Chromosome"/>
</dbReference>
<organism evidence="1 2">
    <name type="scientific">Thiomicrorhabdus immobilis</name>
    <dbReference type="NCBI Taxonomy" id="2791037"/>
    <lineage>
        <taxon>Bacteria</taxon>
        <taxon>Pseudomonadati</taxon>
        <taxon>Pseudomonadota</taxon>
        <taxon>Gammaproteobacteria</taxon>
        <taxon>Thiotrichales</taxon>
        <taxon>Piscirickettsiaceae</taxon>
        <taxon>Thiomicrorhabdus</taxon>
    </lineage>
</organism>
<name>A0ABM7MBI9_9GAMM</name>
<gene>
    <name evidence="1" type="ORF">THMIRHAM_05300</name>
</gene>